<protein>
    <submittedName>
        <fullName evidence="1">Uncharacterized protein</fullName>
    </submittedName>
</protein>
<dbReference type="Proteomes" id="UP000319160">
    <property type="component" value="Unassembled WGS sequence"/>
</dbReference>
<dbReference type="OrthoDB" id="10007757at2759"/>
<reference evidence="2" key="1">
    <citation type="submission" date="2019-06" db="EMBL/GenBank/DDBJ databases">
        <title>Draft genome sequence of the griseofulvin-producing fungus Xylaria cubensis strain G536.</title>
        <authorList>
            <person name="Mead M.E."/>
            <person name="Raja H.A."/>
            <person name="Steenwyk J.L."/>
            <person name="Knowles S.L."/>
            <person name="Oberlies N.H."/>
            <person name="Rokas A."/>
        </authorList>
    </citation>
    <scope>NUCLEOTIDE SEQUENCE [LARGE SCALE GENOMIC DNA]</scope>
    <source>
        <strain evidence="2">G536</strain>
    </source>
</reference>
<evidence type="ECO:0000313" key="1">
    <source>
        <dbReference type="EMBL" id="TRX94270.1"/>
    </source>
</evidence>
<dbReference type="EMBL" id="VFLP01000023">
    <property type="protein sequence ID" value="TRX94270.1"/>
    <property type="molecule type" value="Genomic_DNA"/>
</dbReference>
<proteinExistence type="predicted"/>
<gene>
    <name evidence="1" type="ORF">FHL15_004737</name>
</gene>
<organism evidence="1 2">
    <name type="scientific">Xylaria flabelliformis</name>
    <dbReference type="NCBI Taxonomy" id="2512241"/>
    <lineage>
        <taxon>Eukaryota</taxon>
        <taxon>Fungi</taxon>
        <taxon>Dikarya</taxon>
        <taxon>Ascomycota</taxon>
        <taxon>Pezizomycotina</taxon>
        <taxon>Sordariomycetes</taxon>
        <taxon>Xylariomycetidae</taxon>
        <taxon>Xylariales</taxon>
        <taxon>Xylariaceae</taxon>
        <taxon>Xylaria</taxon>
    </lineage>
</organism>
<evidence type="ECO:0000313" key="2">
    <source>
        <dbReference type="Proteomes" id="UP000319160"/>
    </source>
</evidence>
<accession>A0A553I240</accession>
<keyword evidence="2" id="KW-1185">Reference proteome</keyword>
<dbReference type="AlphaFoldDB" id="A0A553I240"/>
<sequence>MQAYQGLGRCHVDRVRGETWVISDRTRLAAMFFELKVISCHYSAMDLIQLLVLMTCAATITTADTNPRGYPVQIPPSCGISFIAYPTASISGPVTCASTVPTPSSNARLRIEGNDGTIFEDCIAAGPREIITPTSGGAHICDGTNNGANSSPGTVPTAQLDAAAALTGFDYDGDWYPDFEDFLITRIESSAQTDTQFWGILVNGQYTPTGGCQFEVGTGDETLFAFDAFNKDVFLKVEPEYAVAEAGRGVVNVTITDAMTGEPQAGVAFGGLVTGADGSVDLPVPDTSGCYRFKATRNGALRSNTFYLTVVSIFGDLLSP</sequence>
<name>A0A553I240_9PEZI</name>
<comment type="caution">
    <text evidence="1">The sequence shown here is derived from an EMBL/GenBank/DDBJ whole genome shotgun (WGS) entry which is preliminary data.</text>
</comment>